<evidence type="ECO:0000259" key="9">
    <source>
        <dbReference type="Pfam" id="PF00326"/>
    </source>
</evidence>
<dbReference type="AlphaFoldDB" id="A0A061IZJ3"/>
<evidence type="ECO:0000256" key="3">
    <source>
        <dbReference type="ARBA" id="ARBA00022801"/>
    </source>
</evidence>
<keyword evidence="4" id="KW-0720">Serine protease</keyword>
<comment type="function">
    <text evidence="7">Serine peptidase whose precise substrate specificity remains unclear. Does not cleave peptides after a arginine or lysine residue. Regulates trans-Golgi network morphology and sorting by regulating the membrane binding of the AP-1 complex. May play a role in the regulation of synaptic vesicle exocytosis.</text>
</comment>
<evidence type="ECO:0000313" key="12">
    <source>
        <dbReference type="Proteomes" id="UP000031737"/>
    </source>
</evidence>
<dbReference type="Proteomes" id="UP000031737">
    <property type="component" value="Unassembled WGS sequence"/>
</dbReference>
<dbReference type="EMBL" id="AUPL01005012">
    <property type="protein sequence ID" value="ESL07301.1"/>
    <property type="molecule type" value="Genomic_DNA"/>
</dbReference>
<dbReference type="SUPFAM" id="SSF50993">
    <property type="entry name" value="Peptidase/esterase 'gauge' domain"/>
    <property type="match status" value="1"/>
</dbReference>
<reference evidence="11 12" key="1">
    <citation type="submission" date="2013-07" db="EMBL/GenBank/DDBJ databases">
        <authorList>
            <person name="Stoco P.H."/>
            <person name="Wagner G."/>
            <person name="Gerber A."/>
            <person name="Zaha A."/>
            <person name="Thompson C."/>
            <person name="Bartholomeu D.C."/>
            <person name="Luckemeyer D.D."/>
            <person name="Bahia D."/>
            <person name="Loreto E."/>
            <person name="Prestes E.B."/>
            <person name="Lima F.M."/>
            <person name="Rodrigues-Luiz G."/>
            <person name="Vallejo G.A."/>
            <person name="Filho J.F."/>
            <person name="Monteiro K.M."/>
            <person name="Tyler K.M."/>
            <person name="de Almeida L.G."/>
            <person name="Ortiz M.F."/>
            <person name="Siervo M.A."/>
            <person name="de Moraes M.H."/>
            <person name="Cunha O.L."/>
            <person name="Mendonca-Neto R."/>
            <person name="Silva R."/>
            <person name="Teixeira S.M."/>
            <person name="Murta S.M."/>
            <person name="Sincero T.C."/>
            <person name="Mendes T.A."/>
            <person name="Urmenyi T.P."/>
            <person name="Silva V.G."/>
            <person name="da Rocha W.D."/>
            <person name="Andersson B."/>
            <person name="Romanha A.J."/>
            <person name="Steindel M."/>
            <person name="de Vasconcelos A.T."/>
            <person name="Grisard E.C."/>
        </authorList>
    </citation>
    <scope>NUCLEOTIDE SEQUENCE [LARGE SCALE GENOMIC DNA]</scope>
    <source>
        <strain evidence="11 12">SC58</strain>
    </source>
</reference>
<organism evidence="11 12">
    <name type="scientific">Trypanosoma rangeli SC58</name>
    <dbReference type="NCBI Taxonomy" id="429131"/>
    <lineage>
        <taxon>Eukaryota</taxon>
        <taxon>Discoba</taxon>
        <taxon>Euglenozoa</taxon>
        <taxon>Kinetoplastea</taxon>
        <taxon>Metakinetoplastina</taxon>
        <taxon>Trypanosomatida</taxon>
        <taxon>Trypanosomatidae</taxon>
        <taxon>Trypanosoma</taxon>
        <taxon>Herpetosoma</taxon>
    </lineage>
</organism>
<dbReference type="InterPro" id="IPR051543">
    <property type="entry name" value="Serine_Peptidase_S9A"/>
</dbReference>
<evidence type="ECO:0000256" key="7">
    <source>
        <dbReference type="ARBA" id="ARBA00045448"/>
    </source>
</evidence>
<dbReference type="VEuPathDB" id="TriTrypDB:TRSC58_05012"/>
<evidence type="ECO:0000313" key="11">
    <source>
        <dbReference type="EMBL" id="ESL07301.1"/>
    </source>
</evidence>
<evidence type="ECO:0000256" key="5">
    <source>
        <dbReference type="ARBA" id="ARBA00039290"/>
    </source>
</evidence>
<feature type="region of interest" description="Disordered" evidence="8">
    <location>
        <begin position="307"/>
        <end position="329"/>
    </location>
</feature>
<dbReference type="Gene3D" id="2.130.10.120">
    <property type="entry name" value="Prolyl oligopeptidase, N-terminal domain"/>
    <property type="match status" value="3"/>
</dbReference>
<feature type="region of interest" description="Disordered" evidence="8">
    <location>
        <begin position="257"/>
        <end position="283"/>
    </location>
</feature>
<dbReference type="PANTHER" id="PTHR11757">
    <property type="entry name" value="PROTEASE FAMILY S9A OLIGOPEPTIDASE"/>
    <property type="match status" value="1"/>
</dbReference>
<feature type="domain" description="Peptidase S9A N-terminal" evidence="10">
    <location>
        <begin position="40"/>
        <end position="227"/>
    </location>
</feature>
<feature type="domain" description="Peptidase S9 prolyl oligopeptidase catalytic" evidence="9">
    <location>
        <begin position="768"/>
        <end position="982"/>
    </location>
</feature>
<dbReference type="OrthoDB" id="248387at2759"/>
<dbReference type="InterPro" id="IPR029058">
    <property type="entry name" value="AB_hydrolase_fold"/>
</dbReference>
<dbReference type="GO" id="GO:0006508">
    <property type="term" value="P:proteolysis"/>
    <property type="evidence" value="ECO:0007669"/>
    <property type="project" value="UniProtKB-KW"/>
</dbReference>
<accession>A0A061IZJ3</accession>
<feature type="compositionally biased region" description="Basic residues" evidence="8">
    <location>
        <begin position="12"/>
        <end position="21"/>
    </location>
</feature>
<keyword evidence="2" id="KW-0645">Protease</keyword>
<keyword evidence="12" id="KW-1185">Reference proteome</keyword>
<dbReference type="Pfam" id="PF02897">
    <property type="entry name" value="Peptidase_S9_N"/>
    <property type="match status" value="1"/>
</dbReference>
<feature type="compositionally biased region" description="Low complexity" evidence="8">
    <location>
        <begin position="263"/>
        <end position="276"/>
    </location>
</feature>
<name>A0A061IZJ3_TRYRA</name>
<comment type="similarity">
    <text evidence="1">Belongs to the peptidase S9A family.</text>
</comment>
<dbReference type="Pfam" id="PF00326">
    <property type="entry name" value="Peptidase_S9"/>
    <property type="match status" value="1"/>
</dbReference>
<dbReference type="InterPro" id="IPR002470">
    <property type="entry name" value="Peptidase_S9A"/>
</dbReference>
<evidence type="ECO:0000256" key="8">
    <source>
        <dbReference type="SAM" id="MobiDB-lite"/>
    </source>
</evidence>
<feature type="region of interest" description="Disordered" evidence="8">
    <location>
        <begin position="1"/>
        <end position="40"/>
    </location>
</feature>
<feature type="compositionally biased region" description="Low complexity" evidence="8">
    <location>
        <begin position="307"/>
        <end position="326"/>
    </location>
</feature>
<dbReference type="InterPro" id="IPR001375">
    <property type="entry name" value="Peptidase_S9_cat"/>
</dbReference>
<feature type="compositionally biased region" description="Basic and acidic residues" evidence="8">
    <location>
        <begin position="1"/>
        <end position="11"/>
    </location>
</feature>
<dbReference type="PRINTS" id="PR00862">
    <property type="entry name" value="PROLIGOPTASE"/>
</dbReference>
<evidence type="ECO:0000256" key="6">
    <source>
        <dbReference type="ARBA" id="ARBA00042165"/>
    </source>
</evidence>
<keyword evidence="3" id="KW-0378">Hydrolase</keyword>
<evidence type="ECO:0000256" key="2">
    <source>
        <dbReference type="ARBA" id="ARBA00022670"/>
    </source>
</evidence>
<evidence type="ECO:0000256" key="1">
    <source>
        <dbReference type="ARBA" id="ARBA00005228"/>
    </source>
</evidence>
<comment type="caution">
    <text evidence="11">The sequence shown here is derived from an EMBL/GenBank/DDBJ whole genome shotgun (WGS) entry which is preliminary data.</text>
</comment>
<protein>
    <recommendedName>
        <fullName evidence="5">Prolyl endopeptidase-like</fullName>
    </recommendedName>
    <alternativeName>
        <fullName evidence="6">Prolylendopeptidase-like</fullName>
    </alternativeName>
</protein>
<dbReference type="GO" id="GO:0004252">
    <property type="term" value="F:serine-type endopeptidase activity"/>
    <property type="evidence" value="ECO:0007669"/>
    <property type="project" value="InterPro"/>
</dbReference>
<dbReference type="InterPro" id="IPR023302">
    <property type="entry name" value="Pept_S9A_N"/>
</dbReference>
<dbReference type="PANTHER" id="PTHR11757:SF19">
    <property type="entry name" value="PROLYL ENDOPEPTIDASE-LIKE"/>
    <property type="match status" value="1"/>
</dbReference>
<evidence type="ECO:0000256" key="4">
    <source>
        <dbReference type="ARBA" id="ARBA00022825"/>
    </source>
</evidence>
<dbReference type="Gene3D" id="3.40.50.1820">
    <property type="entry name" value="alpha/beta hydrolase"/>
    <property type="match status" value="2"/>
</dbReference>
<dbReference type="SUPFAM" id="SSF53474">
    <property type="entry name" value="alpha/beta-Hydrolases"/>
    <property type="match status" value="1"/>
</dbReference>
<evidence type="ECO:0000259" key="10">
    <source>
        <dbReference type="Pfam" id="PF02897"/>
    </source>
</evidence>
<sequence length="996" mass="111023">MRSDGAGEGRKRGNNKRRGNKKPNTGSNSSFGADDIVSPPMYPRKEHKLEHFHDARVDPFYWLRDRRNPEVRRLLQRENAHMESVFAAYGGDRLCRTLFSEMRARWKEEDASLPYRDRGYWYYTRTVPNADHPIFCRRPFTEHTAGFMHEVAEMWNRNPTATLPFYDDEAVYLDMNLLMKELRLGYVELGDLEVSSDGQRLALTLDCSNGKELFTIFLLDITDVNYVQWLNGRSEMHRAWVEAVMRSDRSIYGSPVSILPAHRSPTTPNGNSSSSGASGGAPRVGGSAYAMRRNLEKKHALASSPLSSFTSLSTTTPTPVSATSSTQRAEPAHKIMRRIEVFDAADEVLWLSPTSLLYLGVDGKMRSCSVIYHDLTAPVNAEHADIICYEEADEAFWVSSLCFSADGRFAMFTAASGSCTEVYVIPCEAGVQRCVNGVPVTPTAAMAEGEEFHTNKCAVHCFADRHSGMDYDVDHHDSLFGEGLGAWVVTMTNAPPGPDDFRVAYVLDDADDHCSTACGRTLSDPSCWRPLFTHDPAISVEGVECMRDYLLLSVRRAASSTVLLLPVRVLWDRWSTFDAGNMPPLALRDDTVDLRHVVCHPFQLPGEVSYSVDQLLQEQRERKPDEDEEGYISHLMNSTDDVSFNTRTWRIVVTHLTLPTFLIECTLEEVGDTLCVRRLCEVGTGGKPYHADEYDATVVWVPSDYAFRSNAFASMLRPLPTKEPAAVVRVPVYLCWKKALRRDGENPMLLTVYGSYGDCCDVVFETERLALLDRGFVWAAAGVRGGGELGIPWRDAGRKLQRATSVNDFVSVSCYLQEAGWCAAGQLVTHGSSAGGFVVSAAMCVAPSLPLAVIASVPFVDCLTTLMDDSLPLTVCEWEEFGNPRDDADAYRLLRRISPMDNIPPADVALPHMLLLTAWHDTRVGFWESLAFTARLRARAEAGDATKWRQVLLHHCDFAVGHGGPMGRYEKLREIAREYTFALLIQQAATAPRADS</sequence>
<gene>
    <name evidence="11" type="ORF">TRSC58_05012</name>
</gene>
<proteinExistence type="inferred from homology"/>